<evidence type="ECO:0000259" key="2">
    <source>
        <dbReference type="PROSITE" id="PS50222"/>
    </source>
</evidence>
<dbReference type="STRING" id="1219043.SCH01S_45_01350"/>
<dbReference type="InterPro" id="IPR002048">
    <property type="entry name" value="EF_hand_dom"/>
</dbReference>
<dbReference type="AlphaFoldDB" id="A0A0E9MS85"/>
<dbReference type="SMART" id="SM00054">
    <property type="entry name" value="EFh"/>
    <property type="match status" value="2"/>
</dbReference>
<feature type="chain" id="PRO_5002429621" description="EF-hand domain-containing protein" evidence="1">
    <location>
        <begin position="23"/>
        <end position="176"/>
    </location>
</feature>
<keyword evidence="1" id="KW-0732">Signal</keyword>
<evidence type="ECO:0000256" key="1">
    <source>
        <dbReference type="SAM" id="SignalP"/>
    </source>
</evidence>
<protein>
    <recommendedName>
        <fullName evidence="2">EF-hand domain-containing protein</fullName>
    </recommendedName>
</protein>
<gene>
    <name evidence="3" type="ORF">SCH01S_45_01350</name>
</gene>
<accession>A0A0E9MS85</accession>
<dbReference type="Pfam" id="PF13202">
    <property type="entry name" value="EF-hand_5"/>
    <property type="match status" value="3"/>
</dbReference>
<dbReference type="InterPro" id="IPR011992">
    <property type="entry name" value="EF-hand-dom_pair"/>
</dbReference>
<dbReference type="RefSeq" id="WP_052733923.1">
    <property type="nucleotide sequence ID" value="NZ_BBWU01000045.1"/>
</dbReference>
<reference evidence="3 4" key="1">
    <citation type="submission" date="2015-04" db="EMBL/GenBank/DDBJ databases">
        <title>Whole genome shotgun sequence of Sphingomonas changbaiensis NBRC 104936.</title>
        <authorList>
            <person name="Katano-Makiyama Y."/>
            <person name="Hosoyama A."/>
            <person name="Hashimoto M."/>
            <person name="Noguchi M."/>
            <person name="Tsuchikane K."/>
            <person name="Ohji S."/>
            <person name="Yamazoe A."/>
            <person name="Ichikawa N."/>
            <person name="Kimura A."/>
            <person name="Fujita N."/>
        </authorList>
    </citation>
    <scope>NUCLEOTIDE SEQUENCE [LARGE SCALE GENOMIC DNA]</scope>
    <source>
        <strain evidence="3 4">NBRC 104936</strain>
    </source>
</reference>
<dbReference type="Gene3D" id="1.10.238.10">
    <property type="entry name" value="EF-hand"/>
    <property type="match status" value="2"/>
</dbReference>
<proteinExistence type="predicted"/>
<feature type="signal peptide" evidence="1">
    <location>
        <begin position="1"/>
        <end position="22"/>
    </location>
</feature>
<dbReference type="SUPFAM" id="SSF47473">
    <property type="entry name" value="EF-hand"/>
    <property type="match status" value="1"/>
</dbReference>
<feature type="domain" description="EF-hand" evidence="2">
    <location>
        <begin position="69"/>
        <end position="104"/>
    </location>
</feature>
<name>A0A0E9MS85_9SPHN</name>
<organism evidence="3 4">
    <name type="scientific">Sphingomonas changbaiensis NBRC 104936</name>
    <dbReference type="NCBI Taxonomy" id="1219043"/>
    <lineage>
        <taxon>Bacteria</taxon>
        <taxon>Pseudomonadati</taxon>
        <taxon>Pseudomonadota</taxon>
        <taxon>Alphaproteobacteria</taxon>
        <taxon>Sphingomonadales</taxon>
        <taxon>Sphingomonadaceae</taxon>
        <taxon>Sphingomonas</taxon>
    </lineage>
</organism>
<dbReference type="Proteomes" id="UP000033202">
    <property type="component" value="Unassembled WGS sequence"/>
</dbReference>
<dbReference type="PROSITE" id="PS50222">
    <property type="entry name" value="EF_HAND_2"/>
    <property type="match status" value="2"/>
</dbReference>
<dbReference type="PROSITE" id="PS00018">
    <property type="entry name" value="EF_HAND_1"/>
    <property type="match status" value="1"/>
</dbReference>
<evidence type="ECO:0000313" key="3">
    <source>
        <dbReference type="EMBL" id="GAO40291.1"/>
    </source>
</evidence>
<sequence>MATALMMSALGALALTSGIALAAGQPHDMGDHPMGDLTRAQAIAMANGHFDRMDVNKDGKLDRADREAMHARMAAEMFDRADANHDGMISRDEWNAGAAKLAEMREHGGPGMHGRPMMRHMGMMADADGDRAITREEFQKRALEHFDRVDANHDGTISAAEREQAHAAMREHSERK</sequence>
<keyword evidence="4" id="KW-1185">Reference proteome</keyword>
<comment type="caution">
    <text evidence="3">The sequence shown here is derived from an EMBL/GenBank/DDBJ whole genome shotgun (WGS) entry which is preliminary data.</text>
</comment>
<dbReference type="GO" id="GO:0005509">
    <property type="term" value="F:calcium ion binding"/>
    <property type="evidence" value="ECO:0007669"/>
    <property type="project" value="InterPro"/>
</dbReference>
<dbReference type="EMBL" id="BBWU01000045">
    <property type="protein sequence ID" value="GAO40291.1"/>
    <property type="molecule type" value="Genomic_DNA"/>
</dbReference>
<evidence type="ECO:0000313" key="4">
    <source>
        <dbReference type="Proteomes" id="UP000033202"/>
    </source>
</evidence>
<feature type="domain" description="EF-hand" evidence="2">
    <location>
        <begin position="137"/>
        <end position="172"/>
    </location>
</feature>
<dbReference type="InterPro" id="IPR018247">
    <property type="entry name" value="EF_Hand_1_Ca_BS"/>
</dbReference>